<reference evidence="2 3" key="1">
    <citation type="submission" date="2008-08" db="EMBL/GenBank/DDBJ databases">
        <title>Draft genome sequence of Ruminococcus lactaris ATCC 29176.</title>
        <authorList>
            <person name="Sudarsanam P."/>
            <person name="Ley R."/>
            <person name="Guruge J."/>
            <person name="Turnbaugh P.J."/>
            <person name="Mahowald M."/>
            <person name="Liep D."/>
            <person name="Gordon J."/>
        </authorList>
    </citation>
    <scope>NUCLEOTIDE SEQUENCE [LARGE SCALE GENOMIC DNA]</scope>
    <source>
        <strain evidence="2 3">ATCC 29176</strain>
    </source>
</reference>
<feature type="transmembrane region" description="Helical" evidence="1">
    <location>
        <begin position="6"/>
        <end position="28"/>
    </location>
</feature>
<evidence type="ECO:0000313" key="2">
    <source>
        <dbReference type="EMBL" id="EDY33740.1"/>
    </source>
</evidence>
<keyword evidence="1" id="KW-1133">Transmembrane helix</keyword>
<dbReference type="Proteomes" id="UP000003254">
    <property type="component" value="Unassembled WGS sequence"/>
</dbReference>
<sequence length="45" mass="5318">MCIIRLFGYIYCTANYYTIIFSSVNSFYSKKLRILYIFISQAFAA</sequence>
<proteinExistence type="predicted"/>
<keyword evidence="3" id="KW-1185">Reference proteome</keyword>
<organism evidence="2 3">
    <name type="scientific">[Ruminococcus] lactaris ATCC 29176</name>
    <dbReference type="NCBI Taxonomy" id="471875"/>
    <lineage>
        <taxon>Bacteria</taxon>
        <taxon>Bacillati</taxon>
        <taxon>Bacillota</taxon>
        <taxon>Clostridia</taxon>
        <taxon>Lachnospirales</taxon>
        <taxon>Lachnospiraceae</taxon>
        <taxon>Mediterraneibacter</taxon>
    </lineage>
</organism>
<reference evidence="2 3" key="2">
    <citation type="submission" date="2008-08" db="EMBL/GenBank/DDBJ databases">
        <authorList>
            <person name="Fulton L."/>
            <person name="Clifton S."/>
            <person name="Fulton B."/>
            <person name="Xu J."/>
            <person name="Minx P."/>
            <person name="Pepin K.H."/>
            <person name="Johnson M."/>
            <person name="Bhonagiri V."/>
            <person name="Nash W.E."/>
            <person name="Mardis E.R."/>
            <person name="Wilson R.K."/>
        </authorList>
    </citation>
    <scope>NUCLEOTIDE SEQUENCE [LARGE SCALE GENOMIC DNA]</scope>
    <source>
        <strain evidence="2 3">ATCC 29176</strain>
    </source>
</reference>
<protein>
    <submittedName>
        <fullName evidence="2">Uncharacterized protein</fullName>
    </submittedName>
</protein>
<comment type="caution">
    <text evidence="2">The sequence shown here is derived from an EMBL/GenBank/DDBJ whole genome shotgun (WGS) entry which is preliminary data.</text>
</comment>
<accession>B5CM22</accession>
<evidence type="ECO:0000313" key="3">
    <source>
        <dbReference type="Proteomes" id="UP000003254"/>
    </source>
</evidence>
<dbReference type="HOGENOM" id="CLU_3204888_0_0_9"/>
<dbReference type="EMBL" id="ABOU02000017">
    <property type="protein sequence ID" value="EDY33740.1"/>
    <property type="molecule type" value="Genomic_DNA"/>
</dbReference>
<keyword evidence="1" id="KW-0812">Transmembrane</keyword>
<gene>
    <name evidence="2" type="ORF">RUMLAC_00496</name>
</gene>
<keyword evidence="1" id="KW-0472">Membrane</keyword>
<name>B5CM22_9FIRM</name>
<evidence type="ECO:0000256" key="1">
    <source>
        <dbReference type="SAM" id="Phobius"/>
    </source>
</evidence>
<dbReference type="AlphaFoldDB" id="B5CM22"/>